<comment type="caution">
    <text evidence="2">The sequence shown here is derived from an EMBL/GenBank/DDBJ whole genome shotgun (WGS) entry which is preliminary data.</text>
</comment>
<protein>
    <submittedName>
        <fullName evidence="2">Sorbosone dehydrogenase-domain-containing protein</fullName>
    </submittedName>
</protein>
<reference evidence="2" key="1">
    <citation type="submission" date="2021-02" db="EMBL/GenBank/DDBJ databases">
        <title>First Annotated Genome of the Yellow-green Alga Tribonema minus.</title>
        <authorList>
            <person name="Mahan K.M."/>
        </authorList>
    </citation>
    <scope>NUCLEOTIDE SEQUENCE</scope>
    <source>
        <strain evidence="2">UTEX B ZZ1240</strain>
    </source>
</reference>
<dbReference type="Proteomes" id="UP000664859">
    <property type="component" value="Unassembled WGS sequence"/>
</dbReference>
<dbReference type="OrthoDB" id="197173at2759"/>
<evidence type="ECO:0000313" key="3">
    <source>
        <dbReference type="Proteomes" id="UP000664859"/>
    </source>
</evidence>
<dbReference type="PANTHER" id="PTHR19328:SF75">
    <property type="entry name" value="ALDOSE SUGAR DEHYDROGENASE YLII"/>
    <property type="match status" value="1"/>
</dbReference>
<dbReference type="InterPro" id="IPR011042">
    <property type="entry name" value="6-blade_b-propeller_TolB-like"/>
</dbReference>
<organism evidence="2 3">
    <name type="scientific">Tribonema minus</name>
    <dbReference type="NCBI Taxonomy" id="303371"/>
    <lineage>
        <taxon>Eukaryota</taxon>
        <taxon>Sar</taxon>
        <taxon>Stramenopiles</taxon>
        <taxon>Ochrophyta</taxon>
        <taxon>PX clade</taxon>
        <taxon>Xanthophyceae</taxon>
        <taxon>Tribonematales</taxon>
        <taxon>Tribonemataceae</taxon>
        <taxon>Tribonema</taxon>
    </lineage>
</organism>
<dbReference type="Pfam" id="PF07995">
    <property type="entry name" value="GSDH"/>
    <property type="match status" value="1"/>
</dbReference>
<gene>
    <name evidence="2" type="ORF">JKP88DRAFT_248083</name>
</gene>
<sequence>MMLCQGFCTQFLNECGASLMMPPDYCNVHSQKPDATYCYPYVPPGKVMPSAFPLLDPQYPGLMNGLQLVPGGQAWWLVNQAGVIWQFPNDPTAAALTKVFDIVEKTLFSGELGLLGLAFHPNFAANGAFYVNYVNLGMATVIARYTYDAADPVATVNSEQVLLTWLQPEANHNGGWLGFSPSDMATPQKAYHDLFIATGDGGGADDNHGLFGNAQDLSSYMGKIMRVRITAAQAVGVAPVYSIPADNPFVGAAPVPGQNVPLPEVYAYGMRNPWRCSFDPQERLWCGDVGQDSVEEINIVEAGENYGWRSYEGTRCNLAALAFPNTGCRQPYTPPVYQYCHADYQLEPKPGQAAYARAACKNQKVMGRSVTGGFVYRGAALAAELGSAYIFADYEDRVLAAIRYDDATATWTEQILADGTNGLGQISTFAEDADGELLLVSYNPPTIQRLVCFSCGAAAAPPPPPVMPVAAAAAPVAATAAPVAATAPPPVPAAVTASSAASSVSSTYTTYTTAAASSTTATSLGGLL</sequence>
<dbReference type="InterPro" id="IPR011041">
    <property type="entry name" value="Quinoprot_gluc/sorb_DH_b-prop"/>
</dbReference>
<keyword evidence="3" id="KW-1185">Reference proteome</keyword>
<feature type="domain" description="Glucose/Sorbosone dehydrogenase" evidence="1">
    <location>
        <begin position="94"/>
        <end position="339"/>
    </location>
</feature>
<name>A0A835YRR0_9STRA</name>
<evidence type="ECO:0000259" key="1">
    <source>
        <dbReference type="Pfam" id="PF07995"/>
    </source>
</evidence>
<dbReference type="InterPro" id="IPR012938">
    <property type="entry name" value="Glc/Sorbosone_DH"/>
</dbReference>
<dbReference type="AlphaFoldDB" id="A0A835YRR0"/>
<accession>A0A835YRR0</accession>
<dbReference type="PANTHER" id="PTHR19328">
    <property type="entry name" value="HEDGEHOG-INTERACTING PROTEIN"/>
    <property type="match status" value="1"/>
</dbReference>
<evidence type="ECO:0000313" key="2">
    <source>
        <dbReference type="EMBL" id="KAG5178415.1"/>
    </source>
</evidence>
<dbReference type="EMBL" id="JAFCMP010000515">
    <property type="protein sequence ID" value="KAG5178415.1"/>
    <property type="molecule type" value="Genomic_DNA"/>
</dbReference>
<dbReference type="SUPFAM" id="SSF50952">
    <property type="entry name" value="Soluble quinoprotein glucose dehydrogenase"/>
    <property type="match status" value="1"/>
</dbReference>
<dbReference type="Gene3D" id="2.120.10.30">
    <property type="entry name" value="TolB, C-terminal domain"/>
    <property type="match status" value="1"/>
</dbReference>
<proteinExistence type="predicted"/>